<feature type="transmembrane region" description="Helical" evidence="1">
    <location>
        <begin position="104"/>
        <end position="125"/>
    </location>
</feature>
<keyword evidence="3" id="KW-1185">Reference proteome</keyword>
<feature type="transmembrane region" description="Helical" evidence="1">
    <location>
        <begin position="161"/>
        <end position="189"/>
    </location>
</feature>
<dbReference type="Proteomes" id="UP001501166">
    <property type="component" value="Unassembled WGS sequence"/>
</dbReference>
<name>A0ABP3GQF5_9LACT</name>
<keyword evidence="1" id="KW-0812">Transmembrane</keyword>
<evidence type="ECO:0000256" key="1">
    <source>
        <dbReference type="SAM" id="Phobius"/>
    </source>
</evidence>
<sequence length="212" mass="23325">MRKHINTLLMAVGIFMLGFSISLLRYGDLGTDPYTTMNLGVSSSLPLSFGLYQLLINFVLFAIVWKKKRHTIGLGTIVNMVMVGFVSDFFYHIVVTFLPDFPSLSFRLIVTTVAVLIACISISMYMESGLGIAPYDAITTIVVDASIGRIPFFAARVTVDVLAVLIGFFFGATVGIGTLMLAFLTGPVVQLIREQVIRRVLFPVQSTIRETI</sequence>
<dbReference type="PANTHER" id="PTHR40078:SF1">
    <property type="entry name" value="INTEGRAL MEMBRANE PROTEIN"/>
    <property type="match status" value="1"/>
</dbReference>
<dbReference type="Pfam" id="PF19700">
    <property type="entry name" value="DUF6198"/>
    <property type="match status" value="1"/>
</dbReference>
<dbReference type="PANTHER" id="PTHR40078">
    <property type="entry name" value="INTEGRAL MEMBRANE PROTEIN-RELATED"/>
    <property type="match status" value="1"/>
</dbReference>
<feature type="transmembrane region" description="Helical" evidence="1">
    <location>
        <begin position="7"/>
        <end position="27"/>
    </location>
</feature>
<feature type="transmembrane region" description="Helical" evidence="1">
    <location>
        <begin position="77"/>
        <end position="98"/>
    </location>
</feature>
<evidence type="ECO:0000313" key="3">
    <source>
        <dbReference type="Proteomes" id="UP001501166"/>
    </source>
</evidence>
<dbReference type="EMBL" id="BAAACW010000012">
    <property type="protein sequence ID" value="GAA0351798.1"/>
    <property type="molecule type" value="Genomic_DNA"/>
</dbReference>
<accession>A0ABP3GQF5</accession>
<gene>
    <name evidence="2" type="ORF">GCM10008932_01050</name>
</gene>
<protein>
    <recommendedName>
        <fullName evidence="4">YitT family protein</fullName>
    </recommendedName>
</protein>
<proteinExistence type="predicted"/>
<dbReference type="RefSeq" id="WP_343752899.1">
    <property type="nucleotide sequence ID" value="NZ_BAAACW010000012.1"/>
</dbReference>
<dbReference type="InterPro" id="IPR038750">
    <property type="entry name" value="YczE/YyaS-like"/>
</dbReference>
<keyword evidence="1" id="KW-0472">Membrane</keyword>
<comment type="caution">
    <text evidence="2">The sequence shown here is derived from an EMBL/GenBank/DDBJ whole genome shotgun (WGS) entry which is preliminary data.</text>
</comment>
<keyword evidence="1" id="KW-1133">Transmembrane helix</keyword>
<reference evidence="3" key="1">
    <citation type="journal article" date="2019" name="Int. J. Syst. Evol. Microbiol.">
        <title>The Global Catalogue of Microorganisms (GCM) 10K type strain sequencing project: providing services to taxonomists for standard genome sequencing and annotation.</title>
        <authorList>
            <consortium name="The Broad Institute Genomics Platform"/>
            <consortium name="The Broad Institute Genome Sequencing Center for Infectious Disease"/>
            <person name="Wu L."/>
            <person name="Ma J."/>
        </authorList>
    </citation>
    <scope>NUCLEOTIDE SEQUENCE [LARGE SCALE GENOMIC DNA]</scope>
    <source>
        <strain evidence="3">JCM 12662</strain>
    </source>
</reference>
<evidence type="ECO:0008006" key="4">
    <source>
        <dbReference type="Google" id="ProtNLM"/>
    </source>
</evidence>
<evidence type="ECO:0000313" key="2">
    <source>
        <dbReference type="EMBL" id="GAA0351798.1"/>
    </source>
</evidence>
<feature type="transmembrane region" description="Helical" evidence="1">
    <location>
        <begin position="47"/>
        <end position="65"/>
    </location>
</feature>
<organism evidence="2 3">
    <name type="scientific">Alkalibacterium iburiense</name>
    <dbReference type="NCBI Taxonomy" id="290589"/>
    <lineage>
        <taxon>Bacteria</taxon>
        <taxon>Bacillati</taxon>
        <taxon>Bacillota</taxon>
        <taxon>Bacilli</taxon>
        <taxon>Lactobacillales</taxon>
        <taxon>Carnobacteriaceae</taxon>
        <taxon>Alkalibacterium</taxon>
    </lineage>
</organism>